<dbReference type="InterPro" id="IPR023214">
    <property type="entry name" value="HAD_sf"/>
</dbReference>
<dbReference type="PRINTS" id="PR00413">
    <property type="entry name" value="HADHALOGNASE"/>
</dbReference>
<evidence type="ECO:0000256" key="3">
    <source>
        <dbReference type="ARBA" id="ARBA00006171"/>
    </source>
</evidence>
<dbReference type="AlphaFoldDB" id="A0A1I6ABF8"/>
<dbReference type="Gene3D" id="1.10.150.240">
    <property type="entry name" value="Putative phosphatase, domain 2"/>
    <property type="match status" value="1"/>
</dbReference>
<dbReference type="GO" id="GO:0008967">
    <property type="term" value="F:phosphoglycolate phosphatase activity"/>
    <property type="evidence" value="ECO:0007669"/>
    <property type="project" value="UniProtKB-EC"/>
</dbReference>
<dbReference type="Pfam" id="PF00702">
    <property type="entry name" value="Hydrolase"/>
    <property type="match status" value="1"/>
</dbReference>
<dbReference type="PANTHER" id="PTHR43434">
    <property type="entry name" value="PHOSPHOGLYCOLATE PHOSPHATASE"/>
    <property type="match status" value="1"/>
</dbReference>
<evidence type="ECO:0000313" key="6">
    <source>
        <dbReference type="Proteomes" id="UP000243106"/>
    </source>
</evidence>
<dbReference type="InterPro" id="IPR036412">
    <property type="entry name" value="HAD-like_sf"/>
</dbReference>
<dbReference type="InterPro" id="IPR006439">
    <property type="entry name" value="HAD-SF_hydro_IA"/>
</dbReference>
<gene>
    <name evidence="5" type="ORF">SAMN05421853_1178</name>
</gene>
<keyword evidence="6" id="KW-1185">Reference proteome</keyword>
<dbReference type="GO" id="GO:0006281">
    <property type="term" value="P:DNA repair"/>
    <property type="evidence" value="ECO:0007669"/>
    <property type="project" value="TreeGrafter"/>
</dbReference>
<comment type="catalytic activity">
    <reaction evidence="1">
        <text>2-phosphoglycolate + H2O = glycolate + phosphate</text>
        <dbReference type="Rhea" id="RHEA:14369"/>
        <dbReference type="ChEBI" id="CHEBI:15377"/>
        <dbReference type="ChEBI" id="CHEBI:29805"/>
        <dbReference type="ChEBI" id="CHEBI:43474"/>
        <dbReference type="ChEBI" id="CHEBI:58033"/>
        <dbReference type="EC" id="3.1.3.18"/>
    </reaction>
</comment>
<dbReference type="InterPro" id="IPR050155">
    <property type="entry name" value="HAD-like_hydrolase_sf"/>
</dbReference>
<dbReference type="EMBL" id="FOXV01000017">
    <property type="protein sequence ID" value="SFQ66031.1"/>
    <property type="molecule type" value="Genomic_DNA"/>
</dbReference>
<organism evidence="5 6">
    <name type="scientific">Roseivivax halotolerans</name>
    <dbReference type="NCBI Taxonomy" id="93684"/>
    <lineage>
        <taxon>Bacteria</taxon>
        <taxon>Pseudomonadati</taxon>
        <taxon>Pseudomonadota</taxon>
        <taxon>Alphaproteobacteria</taxon>
        <taxon>Rhodobacterales</taxon>
        <taxon>Roseobacteraceae</taxon>
        <taxon>Roseivivax</taxon>
    </lineage>
</organism>
<evidence type="ECO:0000256" key="2">
    <source>
        <dbReference type="ARBA" id="ARBA00004818"/>
    </source>
</evidence>
<protein>
    <recommendedName>
        <fullName evidence="4">phosphoglycolate phosphatase</fullName>
        <ecNumber evidence="4">3.1.3.18</ecNumber>
    </recommendedName>
</protein>
<dbReference type="EC" id="3.1.3.18" evidence="4"/>
<dbReference type="NCBIfam" id="TIGR01549">
    <property type="entry name" value="HAD-SF-IA-v1"/>
    <property type="match status" value="1"/>
</dbReference>
<evidence type="ECO:0000256" key="4">
    <source>
        <dbReference type="ARBA" id="ARBA00013078"/>
    </source>
</evidence>
<dbReference type="SFLD" id="SFLDG01129">
    <property type="entry name" value="C1.5:_HAD__Beta-PGM__Phosphata"/>
    <property type="match status" value="1"/>
</dbReference>
<dbReference type="Gene3D" id="3.40.50.1000">
    <property type="entry name" value="HAD superfamily/HAD-like"/>
    <property type="match status" value="1"/>
</dbReference>
<name>A0A1I6ABF8_9RHOB</name>
<dbReference type="Proteomes" id="UP000243106">
    <property type="component" value="Unassembled WGS sequence"/>
</dbReference>
<dbReference type="STRING" id="93684.SAMN05421853_1178"/>
<evidence type="ECO:0000313" key="5">
    <source>
        <dbReference type="EMBL" id="SFQ66031.1"/>
    </source>
</evidence>
<dbReference type="GO" id="GO:0005829">
    <property type="term" value="C:cytosol"/>
    <property type="evidence" value="ECO:0007669"/>
    <property type="project" value="TreeGrafter"/>
</dbReference>
<evidence type="ECO:0000256" key="1">
    <source>
        <dbReference type="ARBA" id="ARBA00000830"/>
    </source>
</evidence>
<reference evidence="6" key="1">
    <citation type="submission" date="2016-10" db="EMBL/GenBank/DDBJ databases">
        <authorList>
            <person name="Varghese N."/>
            <person name="Submissions S."/>
        </authorList>
    </citation>
    <scope>NUCLEOTIDE SEQUENCE [LARGE SCALE GENOMIC DNA]</scope>
    <source>
        <strain evidence="6">JCM 10271</strain>
    </source>
</reference>
<dbReference type="SUPFAM" id="SSF56784">
    <property type="entry name" value="HAD-like"/>
    <property type="match status" value="1"/>
</dbReference>
<accession>A0A1I6ABF8</accession>
<dbReference type="InterPro" id="IPR023198">
    <property type="entry name" value="PGP-like_dom2"/>
</dbReference>
<comment type="pathway">
    <text evidence="2">Organic acid metabolism; glycolate biosynthesis; glycolate from 2-phosphoglycolate: step 1/1.</text>
</comment>
<proteinExistence type="inferred from homology"/>
<comment type="similarity">
    <text evidence="3">Belongs to the HAD-like hydrolase superfamily. CbbY/CbbZ/Gph/YieH family.</text>
</comment>
<dbReference type="PANTHER" id="PTHR43434:SF1">
    <property type="entry name" value="PHOSPHOGLYCOLATE PHOSPHATASE"/>
    <property type="match status" value="1"/>
</dbReference>
<sequence>MDVTSDLPGIDAILFDKDGTLFDFRLTWEGWAAGVLDRLSGGDTALARRLGNAIGFDSDQGFSPDSPVIAGTAEEVTECLVPHLPDLSARDIRSLLDAEAAAAHPVPATDLPALLADLDARGLALGVMTNDSESVARAHLAAVGIADRFRLVIGADSGFGAKPDPEPLLAFANGVGVAPARVLMVGDSSHDLSAARAAGMRAAAVLTGIATHSELAPLAEVVLPDIGGLPGWLAATRCPFAGS</sequence>
<dbReference type="SFLD" id="SFLDS00003">
    <property type="entry name" value="Haloacid_Dehalogenase"/>
    <property type="match status" value="1"/>
</dbReference>